<dbReference type="InterPro" id="IPR004202">
    <property type="entry name" value="COX7C/Cox8"/>
</dbReference>
<evidence type="ECO:0000256" key="2">
    <source>
        <dbReference type="ARBA" id="ARBA00004673"/>
    </source>
</evidence>
<accession>A0A8H8QL86</accession>
<dbReference type="EMBL" id="ULHB01000020">
    <property type="protein sequence ID" value="SYW76671.1"/>
    <property type="molecule type" value="Genomic_DNA"/>
</dbReference>
<evidence type="ECO:0000256" key="4">
    <source>
        <dbReference type="ARBA" id="ARBA00022792"/>
    </source>
</evidence>
<dbReference type="Pfam" id="PF02935">
    <property type="entry name" value="COX7C"/>
    <property type="match status" value="1"/>
</dbReference>
<dbReference type="GO" id="GO:0005743">
    <property type="term" value="C:mitochondrial inner membrane"/>
    <property type="evidence" value="ECO:0007669"/>
    <property type="project" value="UniProtKB-SubCell"/>
</dbReference>
<sequence length="134" mass="14694">MSILARQTVRSARTALRQQQPLMRRNLHVENTHETVSIHSPPWQCHITPGQHTLATSSGFYSKTCASFLEPDSENSVAFGNPSHGSSIANFDSLFLPLLPFPSGPTRKVPVAIGVTTFLVFGFSLPFIAAKFQL</sequence>
<evidence type="ECO:0000256" key="5">
    <source>
        <dbReference type="ARBA" id="ARBA00023128"/>
    </source>
</evidence>
<dbReference type="GO" id="GO:0006123">
    <property type="term" value="P:mitochondrial electron transport, cytochrome c to oxygen"/>
    <property type="evidence" value="ECO:0007669"/>
    <property type="project" value="InterPro"/>
</dbReference>
<evidence type="ECO:0000313" key="8">
    <source>
        <dbReference type="EMBL" id="SYW76671.1"/>
    </source>
</evidence>
<dbReference type="Gene3D" id="4.10.49.10">
    <property type="entry name" value="Cytochrome c oxidase subunit VIIc"/>
    <property type="match status" value="1"/>
</dbReference>
<protein>
    <submittedName>
        <fullName evidence="8">Related to COX8 - cytochrome-c oxidase chain VIII</fullName>
    </submittedName>
</protein>
<evidence type="ECO:0000256" key="7">
    <source>
        <dbReference type="SAM" id="Phobius"/>
    </source>
</evidence>
<comment type="pathway">
    <text evidence="2">Energy metabolism; oxidative phosphorylation.</text>
</comment>
<dbReference type="AlphaFoldDB" id="A0A8H8QL86"/>
<organism evidence="8 9">
    <name type="scientific">Ustilago bromivora</name>
    <dbReference type="NCBI Taxonomy" id="307758"/>
    <lineage>
        <taxon>Eukaryota</taxon>
        <taxon>Fungi</taxon>
        <taxon>Dikarya</taxon>
        <taxon>Basidiomycota</taxon>
        <taxon>Ustilaginomycotina</taxon>
        <taxon>Ustilaginomycetes</taxon>
        <taxon>Ustilaginales</taxon>
        <taxon>Ustilaginaceae</taxon>
        <taxon>Ustilago</taxon>
    </lineage>
</organism>
<keyword evidence="9" id="KW-1185">Reference proteome</keyword>
<evidence type="ECO:0000256" key="3">
    <source>
        <dbReference type="ARBA" id="ARBA00010514"/>
    </source>
</evidence>
<name>A0A8H8QL86_9BASI</name>
<dbReference type="Proteomes" id="UP000658997">
    <property type="component" value="Unassembled WGS sequence"/>
</dbReference>
<keyword evidence="5" id="KW-0496">Mitochondrion</keyword>
<reference evidence="8" key="1">
    <citation type="submission" date="2018-08" db="EMBL/GenBank/DDBJ databases">
        <authorList>
            <person name="Guldener U."/>
        </authorList>
    </citation>
    <scope>NUCLEOTIDE SEQUENCE</scope>
    <source>
        <strain evidence="8">UB2</strain>
    </source>
</reference>
<keyword evidence="6 7" id="KW-0472">Membrane</keyword>
<feature type="transmembrane region" description="Helical" evidence="7">
    <location>
        <begin position="109"/>
        <end position="129"/>
    </location>
</feature>
<evidence type="ECO:0000256" key="6">
    <source>
        <dbReference type="ARBA" id="ARBA00023136"/>
    </source>
</evidence>
<evidence type="ECO:0000313" key="9">
    <source>
        <dbReference type="Proteomes" id="UP000658997"/>
    </source>
</evidence>
<comment type="subcellular location">
    <subcellularLocation>
        <location evidence="1">Mitochondrion inner membrane</location>
        <topology evidence="1">Single-pass membrane protein</topology>
    </subcellularLocation>
</comment>
<dbReference type="InterPro" id="IPR036636">
    <property type="entry name" value="COX7C/Cox8_sf"/>
</dbReference>
<keyword evidence="7" id="KW-1133">Transmembrane helix</keyword>
<evidence type="ECO:0000256" key="1">
    <source>
        <dbReference type="ARBA" id="ARBA00004434"/>
    </source>
</evidence>
<keyword evidence="7" id="KW-0812">Transmembrane</keyword>
<gene>
    <name evidence="8" type="ORF">UBRO2_01508</name>
</gene>
<dbReference type="GO" id="GO:0045277">
    <property type="term" value="C:respiratory chain complex IV"/>
    <property type="evidence" value="ECO:0007669"/>
    <property type="project" value="InterPro"/>
</dbReference>
<comment type="caution">
    <text evidence="8">The sequence shown here is derived from an EMBL/GenBank/DDBJ whole genome shotgun (WGS) entry which is preliminary data.</text>
</comment>
<proteinExistence type="inferred from homology"/>
<keyword evidence="4" id="KW-0999">Mitochondrion inner membrane</keyword>
<comment type="similarity">
    <text evidence="3">Belongs to the cytochrome c oxidase VIIc family.</text>
</comment>
<dbReference type="UniPathway" id="UPA00705"/>